<dbReference type="GO" id="GO:0003824">
    <property type="term" value="F:catalytic activity"/>
    <property type="evidence" value="ECO:0007669"/>
    <property type="project" value="InterPro"/>
</dbReference>
<comment type="caution">
    <text evidence="3">The sequence shown here is derived from an EMBL/GenBank/DDBJ whole genome shotgun (WGS) entry which is preliminary data.</text>
</comment>
<organism evidence="3 6">
    <name type="scientific">Pseudoalteromonas aurantia</name>
    <dbReference type="NCBI Taxonomy" id="43654"/>
    <lineage>
        <taxon>Bacteria</taxon>
        <taxon>Pseudomonadati</taxon>
        <taxon>Pseudomonadota</taxon>
        <taxon>Gammaproteobacteria</taxon>
        <taxon>Alteromonadales</taxon>
        <taxon>Pseudoalteromonadaceae</taxon>
        <taxon>Pseudoalteromonas</taxon>
    </lineage>
</organism>
<gene>
    <name evidence="3" type="ORF">CWC19_12670</name>
    <name evidence="4" type="ORF">CWC20_12415</name>
</gene>
<dbReference type="Pfam" id="PF04151">
    <property type="entry name" value="PPC"/>
    <property type="match status" value="1"/>
</dbReference>
<dbReference type="RefSeq" id="WP_138592210.1">
    <property type="nucleotide sequence ID" value="NZ_PNBW01000054.1"/>
</dbReference>
<evidence type="ECO:0000259" key="2">
    <source>
        <dbReference type="PROSITE" id="PS51841"/>
    </source>
</evidence>
<dbReference type="SUPFAM" id="SSF74853">
    <property type="entry name" value="Lamin A/C globular tail domain"/>
    <property type="match status" value="1"/>
</dbReference>
<dbReference type="InterPro" id="IPR007280">
    <property type="entry name" value="Peptidase_C_arc/bac"/>
</dbReference>
<dbReference type="InterPro" id="IPR047971">
    <property type="entry name" value="ExeM-like"/>
</dbReference>
<dbReference type="PANTHER" id="PTHR42834:SF1">
    <property type="entry name" value="ENDONUCLEASE_EXONUCLEASE_PHOSPHATASE FAMILY PROTEIN (AFU_ORTHOLOGUE AFUA_3G09210)"/>
    <property type="match status" value="1"/>
</dbReference>
<dbReference type="Pfam" id="PF03372">
    <property type="entry name" value="Exo_endo_phos"/>
    <property type="match status" value="1"/>
</dbReference>
<evidence type="ECO:0000313" key="4">
    <source>
        <dbReference type="EMBL" id="TMO73807.1"/>
    </source>
</evidence>
<accession>A0A5S3V8A5</accession>
<dbReference type="PANTHER" id="PTHR42834">
    <property type="entry name" value="ENDONUCLEASE/EXONUCLEASE/PHOSPHATASE FAMILY PROTEIN (AFU_ORTHOLOGUE AFUA_3G09210)"/>
    <property type="match status" value="1"/>
</dbReference>
<dbReference type="Pfam" id="PF00932">
    <property type="entry name" value="LTD"/>
    <property type="match status" value="1"/>
</dbReference>
<dbReference type="Gene3D" id="3.60.10.10">
    <property type="entry name" value="Endonuclease/exonuclease/phosphatase"/>
    <property type="match status" value="1"/>
</dbReference>
<dbReference type="Proteomes" id="UP000307217">
    <property type="component" value="Unassembled WGS sequence"/>
</dbReference>
<evidence type="ECO:0000313" key="3">
    <source>
        <dbReference type="EMBL" id="TMO67934.1"/>
    </source>
</evidence>
<name>A0A5S3V8A5_9GAMM</name>
<dbReference type="CDD" id="cd04486">
    <property type="entry name" value="YhcR_OBF_like"/>
    <property type="match status" value="1"/>
</dbReference>
<dbReference type="InterPro" id="IPR001322">
    <property type="entry name" value="Lamin_tail_dom"/>
</dbReference>
<keyword evidence="1" id="KW-0732">Signal</keyword>
<feature type="chain" id="PRO_5024420823" evidence="1">
    <location>
        <begin position="21"/>
        <end position="865"/>
    </location>
</feature>
<dbReference type="Gene3D" id="2.60.120.380">
    <property type="match status" value="1"/>
</dbReference>
<dbReference type="InterPro" id="IPR036415">
    <property type="entry name" value="Lamin_tail_dom_sf"/>
</dbReference>
<dbReference type="NCBIfam" id="NF033681">
    <property type="entry name" value="ExeM_NucH_DNase"/>
    <property type="match status" value="1"/>
</dbReference>
<keyword evidence="5" id="KW-1185">Reference proteome</keyword>
<evidence type="ECO:0000313" key="6">
    <source>
        <dbReference type="Proteomes" id="UP000307217"/>
    </source>
</evidence>
<proteinExistence type="predicted"/>
<dbReference type="Gene3D" id="2.60.40.1260">
    <property type="entry name" value="Lamin Tail domain"/>
    <property type="match status" value="1"/>
</dbReference>
<protein>
    <submittedName>
        <fullName evidence="3">DNA degradation protein EddB</fullName>
    </submittedName>
</protein>
<dbReference type="OrthoDB" id="9800417at2"/>
<dbReference type="CDD" id="cd10283">
    <property type="entry name" value="MnuA_DNase1-like"/>
    <property type="match status" value="1"/>
</dbReference>
<feature type="domain" description="LTD" evidence="2">
    <location>
        <begin position="16"/>
        <end position="126"/>
    </location>
</feature>
<reference evidence="5 6" key="1">
    <citation type="submission" date="2018-01" db="EMBL/GenBank/DDBJ databases">
        <authorList>
            <person name="Paulsen S."/>
            <person name="Gram L.K."/>
        </authorList>
    </citation>
    <scope>NUCLEOTIDE SEQUENCE [LARGE SCALE GENOMIC DNA]</scope>
    <source>
        <strain evidence="3 6">S3790</strain>
        <strain evidence="4 5">S3895</strain>
    </source>
</reference>
<dbReference type="EMBL" id="PNBX01000048">
    <property type="protein sequence ID" value="TMO67934.1"/>
    <property type="molecule type" value="Genomic_DNA"/>
</dbReference>
<dbReference type="InterPro" id="IPR005135">
    <property type="entry name" value="Endo/exonuclease/phosphatase"/>
</dbReference>
<dbReference type="Proteomes" id="UP000307164">
    <property type="component" value="Unassembled WGS sequence"/>
</dbReference>
<feature type="signal peptide" evidence="1">
    <location>
        <begin position="1"/>
        <end position="20"/>
    </location>
</feature>
<reference evidence="3" key="3">
    <citation type="submission" date="2019-09" db="EMBL/GenBank/DDBJ databases">
        <title>Co-occurence of chitin degradation, pigmentation and bioactivity in marine Pseudoalteromonas.</title>
        <authorList>
            <person name="Sonnenschein E.C."/>
            <person name="Bech P.K."/>
        </authorList>
    </citation>
    <scope>NUCLEOTIDE SEQUENCE</scope>
    <source>
        <strain evidence="3">S3790</strain>
    </source>
</reference>
<reference evidence="5 6" key="2">
    <citation type="submission" date="2019-06" db="EMBL/GenBank/DDBJ databases">
        <title>Co-occurence of chitin degradation, pigmentation and bioactivity in marine Pseudoalteromonas.</title>
        <authorList>
            <person name="Sonnenschein E.C."/>
            <person name="Bech P.K."/>
        </authorList>
    </citation>
    <scope>NUCLEOTIDE SEQUENCE [LARGE SCALE GENOMIC DNA]</scope>
    <source>
        <strain evidence="6">S3790</strain>
        <strain evidence="4 5">S3895</strain>
    </source>
</reference>
<dbReference type="InterPro" id="IPR036691">
    <property type="entry name" value="Endo/exonu/phosph_ase_sf"/>
</dbReference>
<evidence type="ECO:0000256" key="1">
    <source>
        <dbReference type="SAM" id="SignalP"/>
    </source>
</evidence>
<evidence type="ECO:0000313" key="5">
    <source>
        <dbReference type="Proteomes" id="UP000307164"/>
    </source>
</evidence>
<sequence>MFKKAVLASLISAICLPTQAQLIISEYVEGSSNNKAIELYNTGAEPINLAGHTLSYYFNGKTTAGRTIDLEGTIAPKSTFVVAHSSATAELADKAQLLSGGSWYNGDDAVVLSQGDNVIDSLGQKGVDPGSSWSDSGVSTKDRSLLRINTIVEGDTNDTDTFVPSEQWTALAKDDFSNIGLHNSEQPPEPPTLVCNDNNTLINRVQGADQESPMVGEYVEIQGIVTLSLQGNEQLKGFFLQEEPTQYDNDPLTSEGIFISYADTSVATGDIIKVSGIVQEQYGQTQLASINGIINCGAASVITTDITMPVLPSLEAYEGMLVNVTNELVVNDTYGLKRYGEIKLASERLYQSTQLALPGEAANTLEAQNKQKELTLDDSITTQNPDVIPYPTPELDAYNTLRLGDKVNNIQGVIGFGYSQYRVHPTQQPNFTQQNPRTETPQVTERGDLRIASFNVLNYFNGDGQGGGFPTPRGADNQEEFDRQKAKTVNAMLALDADIIGILEMENDGFDELSALADLTSALNEQDSTNQYSYVNLNTAQVGGDAIMSALIYRSNKVKEVGTASFTEAVPFDYGNRPPVMQTFESLSSQEVFNVVITHLRSKGSCSRAEGLDQDQNDGQGCWNLTRINAVKALSSWIATEPTGLSDPDTLILGDINAYGQEDPIRTFTEQGYTNIKQQLNGNTVDYSYVYKGRIGSLDHAFASTPMMNKVIATSDWHINADEPAALDYNTEYKSDKHKASLYAEHVYRSSDHDPIVIELNTTPTQDIIEGEFTNINGWLWWQRFSIELPEGYKTLEVSIEGQGEADLYVRHNQKPYFLSFDCRPYLWGSNEQCTLNNAQSGTWHFGIRGIFPYKNVTLKYKATK</sequence>
<dbReference type="EMBL" id="PNBW01000054">
    <property type="protein sequence ID" value="TMO73807.1"/>
    <property type="molecule type" value="Genomic_DNA"/>
</dbReference>
<dbReference type="AlphaFoldDB" id="A0A5S3V8A5"/>
<dbReference type="SUPFAM" id="SSF56219">
    <property type="entry name" value="DNase I-like"/>
    <property type="match status" value="1"/>
</dbReference>
<dbReference type="PROSITE" id="PS51841">
    <property type="entry name" value="LTD"/>
    <property type="match status" value="1"/>
</dbReference>